<dbReference type="Proteomes" id="UP000290580">
    <property type="component" value="Unassembled WGS sequence"/>
</dbReference>
<accession>A0AAD0SM73</accession>
<evidence type="ECO:0000256" key="1">
    <source>
        <dbReference type="SAM" id="Phobius"/>
    </source>
</evidence>
<keyword evidence="5" id="KW-1185">Reference proteome</keyword>
<organism evidence="2 4">
    <name type="scientific">Aliarcobacter skirrowii CCUG 10374</name>
    <dbReference type="NCBI Taxonomy" id="1032239"/>
    <lineage>
        <taxon>Bacteria</taxon>
        <taxon>Pseudomonadati</taxon>
        <taxon>Campylobacterota</taxon>
        <taxon>Epsilonproteobacteria</taxon>
        <taxon>Campylobacterales</taxon>
        <taxon>Arcobacteraceae</taxon>
        <taxon>Aliarcobacter</taxon>
    </lineage>
</organism>
<dbReference type="GeneID" id="61751062"/>
<feature type="transmembrane region" description="Helical" evidence="1">
    <location>
        <begin position="21"/>
        <end position="41"/>
    </location>
</feature>
<dbReference type="RefSeq" id="WP_115588270.1">
    <property type="nucleotide sequence ID" value="NZ_CP032099.1"/>
</dbReference>
<dbReference type="Proteomes" id="UP000262029">
    <property type="component" value="Chromosome"/>
</dbReference>
<dbReference type="EMBL" id="CP032099">
    <property type="protein sequence ID" value="AXX85115.1"/>
    <property type="molecule type" value="Genomic_DNA"/>
</dbReference>
<reference evidence="2 4" key="2">
    <citation type="submission" date="2018-08" db="EMBL/GenBank/DDBJ databases">
        <title>Complete genome of the Arcobacter skirrowii type strain LMG 6621.</title>
        <authorList>
            <person name="Miller W.G."/>
            <person name="Yee E."/>
            <person name="Bono J.L."/>
        </authorList>
    </citation>
    <scope>NUCLEOTIDE SEQUENCE [LARGE SCALE GENOMIC DNA]</scope>
    <source>
        <strain evidence="2 4">CCUG 10374</strain>
    </source>
</reference>
<proteinExistence type="predicted"/>
<evidence type="ECO:0000313" key="3">
    <source>
        <dbReference type="EMBL" id="RXI25928.1"/>
    </source>
</evidence>
<dbReference type="EMBL" id="NXIC01000003">
    <property type="protein sequence ID" value="RXI25928.1"/>
    <property type="molecule type" value="Genomic_DNA"/>
</dbReference>
<dbReference type="AlphaFoldDB" id="A0AAD0SM73"/>
<evidence type="ECO:0000313" key="2">
    <source>
        <dbReference type="EMBL" id="AXX85115.1"/>
    </source>
</evidence>
<keyword evidence="1" id="KW-0812">Transmembrane</keyword>
<keyword evidence="1" id="KW-0472">Membrane</keyword>
<evidence type="ECO:0000313" key="4">
    <source>
        <dbReference type="Proteomes" id="UP000262029"/>
    </source>
</evidence>
<reference evidence="3 5" key="1">
    <citation type="submission" date="2017-09" db="EMBL/GenBank/DDBJ databases">
        <title>Genomics of the genus Arcobacter.</title>
        <authorList>
            <person name="Perez-Cataluna A."/>
            <person name="Figueras M.J."/>
            <person name="Salas-Masso N."/>
        </authorList>
    </citation>
    <scope>NUCLEOTIDE SEQUENCE [LARGE SCALE GENOMIC DNA]</scope>
    <source>
        <strain evidence="3 5">LMG 6621</strain>
    </source>
</reference>
<protein>
    <submittedName>
        <fullName evidence="2">Membrane protein</fullName>
    </submittedName>
</protein>
<name>A0AAD0SM73_9BACT</name>
<keyword evidence="1" id="KW-1133">Transmembrane helix</keyword>
<evidence type="ECO:0000313" key="5">
    <source>
        <dbReference type="Proteomes" id="UP000290580"/>
    </source>
</evidence>
<gene>
    <name evidence="2" type="ORF">ASKIR_1311</name>
    <name evidence="3" type="ORF">CP959_06405</name>
</gene>
<sequence length="90" mass="10092">MKHVLYPTVVKPQSVGGIPRIALLVLIIGVTPLLPLMGILFNPLFGILITILFLGIFWIVMKIISIQDPDYILILISKLKHLKESQKYVA</sequence>
<feature type="transmembrane region" description="Helical" evidence="1">
    <location>
        <begin position="47"/>
        <end position="64"/>
    </location>
</feature>